<proteinExistence type="inferred from homology"/>
<sequence>MNFYLYPFLGKEENSACVSNQTNMPKNRTSWNYSRHLPNIIMRLNIILLLLGLALSQAMGRSIAQEITLNKKSTTLSSILKEIEKQSGYSFFYNKNDINAEKKINLSVKKMPLKEVLNNILKPENLTFDYFDKTIVIKKPSQQSRNNSRTQVIQTEIPASKVQQMVRGFVLDSDGKGIVGASIRLKSDPRKAALSGENGEFTLPITSLNEILVFSYLGFESKEVKASLNQAQMRIILQKRENTVDEVIVTGMMNFKRESFSGATATFKQEELKQVANTNVIQAIKSLDPSFLVMENNLSGANPNILPNIELRGTTSISSDNLRDEFTDDPNQPLFILDGFQTKLRNILDLDMNRIASITILKDASSTAIYGSRASNGVVVVETIKPLPGEVRLSYTTDLNMDIADLGSYNMMNSAEILEFEKLSGAYNAAIGQPENQYTFWDQLYNERLQRVKSGVDSYWLSEPIRTGFSNRHSLYAEGGSENVIFNVGGNYKKNNAVMKNSGREEWGGRLNLTYRKDKLSVNNNFSIQGYKANESNYGNFSTWVNTKPYFEKYDSSQKYLEEIKGDGSKTITTIIPNPLYNAGLNSFDNNKSWGITNNLQIIYKLDNAWRFEGGLQLNKETIDYAAFISPLDSRFDQVNALQKGQYTSKKRNQFSYTANAMATYSKSFNKQTFTGNIRLEFEDKQNDLLGFVAEGFPLTSNGNPAFAYAYKANGSPSSAQSISRRNSIVSAANYSYDNRYNVDASFNYDGSTSFGRANSYSPFFSFGGSWNIHRESFFRNNPKVNLLRIRANYGVTGNQNFNSATSISTYSYLTAYNYSGQGVQLATFANENLRWQKTKHLSGGIDAALFDSRLNMTLNLYQKETNDLAVAVDLPASTGLLAYPFNAGDLMVKGLELIVKYNVIQRPEERFLWNIGLTGSRGSQTYDNFNDRLESLNASLQNSNALVRYRDGRSPNDLWAMQSVGIDPASGREIYLTKDGTQTFDYNAKDINVVGNGSPLFQGILSTNLNYRGFTLSAYLRYIWDQDIMNTALFNKVENISRTDITQYNQDKRALYDRWKQPGDQAQFRGISFSDVTPISSRFIQQENTLSLESLSLGYDFRDHALINKLGLSNLKITAIANEVFRSSTVRRERGLNYPYAKSYSLSINARF</sequence>
<evidence type="ECO:0000256" key="4">
    <source>
        <dbReference type="ARBA" id="ARBA00022692"/>
    </source>
</evidence>
<comment type="subcellular location">
    <subcellularLocation>
        <location evidence="1 7">Cell outer membrane</location>
        <topology evidence="1 7">Multi-pass membrane protein</topology>
    </subcellularLocation>
</comment>
<accession>A0A5Q0QE29</accession>
<dbReference type="GO" id="GO:0009279">
    <property type="term" value="C:cell outer membrane"/>
    <property type="evidence" value="ECO:0007669"/>
    <property type="project" value="UniProtKB-SubCell"/>
</dbReference>
<dbReference type="Pfam" id="PF07660">
    <property type="entry name" value="STN"/>
    <property type="match status" value="1"/>
</dbReference>
<dbReference type="Gene3D" id="2.60.40.1120">
    <property type="entry name" value="Carboxypeptidase-like, regulatory domain"/>
    <property type="match status" value="1"/>
</dbReference>
<protein>
    <submittedName>
        <fullName evidence="9">SusC/RagA family TonB-linked outer membrane protein</fullName>
    </submittedName>
</protein>
<dbReference type="NCBIfam" id="TIGR04057">
    <property type="entry name" value="SusC_RagA_signa"/>
    <property type="match status" value="1"/>
</dbReference>
<keyword evidence="2 7" id="KW-0813">Transport</keyword>
<dbReference type="InterPro" id="IPR039426">
    <property type="entry name" value="TonB-dep_rcpt-like"/>
</dbReference>
<dbReference type="InterPro" id="IPR037066">
    <property type="entry name" value="Plug_dom_sf"/>
</dbReference>
<dbReference type="Proteomes" id="UP000326921">
    <property type="component" value="Chromosome"/>
</dbReference>
<dbReference type="PROSITE" id="PS52016">
    <property type="entry name" value="TONB_DEPENDENT_REC_3"/>
    <property type="match status" value="1"/>
</dbReference>
<dbReference type="InterPro" id="IPR023996">
    <property type="entry name" value="TonB-dep_OMP_SusC/RagA"/>
</dbReference>
<dbReference type="InterPro" id="IPR036942">
    <property type="entry name" value="Beta-barrel_TonB_sf"/>
</dbReference>
<dbReference type="InterPro" id="IPR012910">
    <property type="entry name" value="Plug_dom"/>
</dbReference>
<dbReference type="EMBL" id="CP045652">
    <property type="protein sequence ID" value="QGA27783.1"/>
    <property type="molecule type" value="Genomic_DNA"/>
</dbReference>
<dbReference type="Pfam" id="PF07715">
    <property type="entry name" value="Plug"/>
    <property type="match status" value="1"/>
</dbReference>
<evidence type="ECO:0000256" key="3">
    <source>
        <dbReference type="ARBA" id="ARBA00022452"/>
    </source>
</evidence>
<dbReference type="SUPFAM" id="SSF56935">
    <property type="entry name" value="Porins"/>
    <property type="match status" value="1"/>
</dbReference>
<reference evidence="9 10" key="1">
    <citation type="submission" date="2019-10" db="EMBL/GenBank/DDBJ databases">
        <authorList>
            <person name="Dong K."/>
        </authorList>
    </citation>
    <scope>NUCLEOTIDE SEQUENCE [LARGE SCALE GENOMIC DNA]</scope>
    <source>
        <strain evidence="10">dk4302</strain>
    </source>
</reference>
<evidence type="ECO:0000313" key="9">
    <source>
        <dbReference type="EMBL" id="QGA27783.1"/>
    </source>
</evidence>
<dbReference type="Pfam" id="PF13715">
    <property type="entry name" value="CarbopepD_reg_2"/>
    <property type="match status" value="1"/>
</dbReference>
<evidence type="ECO:0000256" key="2">
    <source>
        <dbReference type="ARBA" id="ARBA00022448"/>
    </source>
</evidence>
<organism evidence="9 10">
    <name type="scientific">Sphingobacterium zhuxiongii</name>
    <dbReference type="NCBI Taxonomy" id="2662364"/>
    <lineage>
        <taxon>Bacteria</taxon>
        <taxon>Pseudomonadati</taxon>
        <taxon>Bacteroidota</taxon>
        <taxon>Sphingobacteriia</taxon>
        <taxon>Sphingobacteriales</taxon>
        <taxon>Sphingobacteriaceae</taxon>
        <taxon>Sphingobacterium</taxon>
    </lineage>
</organism>
<keyword evidence="6 7" id="KW-0998">Cell outer membrane</keyword>
<keyword evidence="10" id="KW-1185">Reference proteome</keyword>
<dbReference type="InterPro" id="IPR011662">
    <property type="entry name" value="Secretin/TonB_short_N"/>
</dbReference>
<comment type="similarity">
    <text evidence="7">Belongs to the TonB-dependent receptor family.</text>
</comment>
<keyword evidence="4 7" id="KW-0812">Transmembrane</keyword>
<dbReference type="RefSeq" id="WP_153512610.1">
    <property type="nucleotide sequence ID" value="NZ_CP045652.1"/>
</dbReference>
<dbReference type="NCBIfam" id="TIGR04056">
    <property type="entry name" value="OMP_RagA_SusC"/>
    <property type="match status" value="1"/>
</dbReference>
<evidence type="ECO:0000256" key="5">
    <source>
        <dbReference type="ARBA" id="ARBA00023136"/>
    </source>
</evidence>
<evidence type="ECO:0000256" key="6">
    <source>
        <dbReference type="ARBA" id="ARBA00023237"/>
    </source>
</evidence>
<keyword evidence="3 7" id="KW-1134">Transmembrane beta strand</keyword>
<dbReference type="Gene3D" id="2.40.170.20">
    <property type="entry name" value="TonB-dependent receptor, beta-barrel domain"/>
    <property type="match status" value="1"/>
</dbReference>
<keyword evidence="5 7" id="KW-0472">Membrane</keyword>
<dbReference type="Gene3D" id="2.170.130.10">
    <property type="entry name" value="TonB-dependent receptor, plug domain"/>
    <property type="match status" value="1"/>
</dbReference>
<dbReference type="SUPFAM" id="SSF49464">
    <property type="entry name" value="Carboxypeptidase regulatory domain-like"/>
    <property type="match status" value="1"/>
</dbReference>
<feature type="domain" description="Secretin/TonB short N-terminal" evidence="8">
    <location>
        <begin position="89"/>
        <end position="140"/>
    </location>
</feature>
<evidence type="ECO:0000259" key="8">
    <source>
        <dbReference type="SMART" id="SM00965"/>
    </source>
</evidence>
<dbReference type="SMART" id="SM00965">
    <property type="entry name" value="STN"/>
    <property type="match status" value="1"/>
</dbReference>
<dbReference type="KEGG" id="sphe:GFH32_16285"/>
<evidence type="ECO:0000256" key="1">
    <source>
        <dbReference type="ARBA" id="ARBA00004571"/>
    </source>
</evidence>
<evidence type="ECO:0000256" key="7">
    <source>
        <dbReference type="PROSITE-ProRule" id="PRU01360"/>
    </source>
</evidence>
<evidence type="ECO:0000313" key="10">
    <source>
        <dbReference type="Proteomes" id="UP000326921"/>
    </source>
</evidence>
<gene>
    <name evidence="9" type="ORF">GFH32_16285</name>
</gene>
<name>A0A5Q0QE29_9SPHI</name>
<dbReference type="InterPro" id="IPR008969">
    <property type="entry name" value="CarboxyPept-like_regulatory"/>
</dbReference>
<dbReference type="InterPro" id="IPR023997">
    <property type="entry name" value="TonB-dep_OMP_SusC/RagA_CS"/>
</dbReference>
<dbReference type="AlphaFoldDB" id="A0A5Q0QE29"/>